<evidence type="ECO:0000256" key="1">
    <source>
        <dbReference type="SAM" id="MobiDB-lite"/>
    </source>
</evidence>
<dbReference type="Proteomes" id="UP000183208">
    <property type="component" value="Unassembled WGS sequence"/>
</dbReference>
<proteinExistence type="predicted"/>
<gene>
    <name evidence="2" type="ORF">SAMN05444171_3844</name>
</gene>
<evidence type="ECO:0000313" key="3">
    <source>
        <dbReference type="Proteomes" id="UP000183208"/>
    </source>
</evidence>
<protein>
    <submittedName>
        <fullName evidence="2">Uncharacterized protein</fullName>
    </submittedName>
</protein>
<dbReference type="AlphaFoldDB" id="A0A1H4ZVU4"/>
<sequence length="173" mass="19841">MATEHAAERMALHAAHKSEAAKPFARAAGAIHALLDRVPGLRSVIAPLRRNPKLNPVERHRIERDALDRRHERERFTLGRRYAALGRLDVWEIRSLENTVRRQVQEMKTARGQKAETLQDRIEVNKLDITLPADSLHGVDLKQAKGWKGRQQKPTGQTAPKRPKGYRFTRDNR</sequence>
<evidence type="ECO:0000313" key="2">
    <source>
        <dbReference type="EMBL" id="SED34005.1"/>
    </source>
</evidence>
<reference evidence="2 3" key="1">
    <citation type="submission" date="2016-10" db="EMBL/GenBank/DDBJ databases">
        <authorList>
            <person name="de Groot N.N."/>
        </authorList>
    </citation>
    <scope>NUCLEOTIDE SEQUENCE [LARGE SCALE GENOMIC DNA]</scope>
    <source>
        <strain evidence="2 3">GAS522</strain>
    </source>
</reference>
<dbReference type="EMBL" id="FNTI01000001">
    <property type="protein sequence ID" value="SED34005.1"/>
    <property type="molecule type" value="Genomic_DNA"/>
</dbReference>
<accession>A0A1H4ZVU4</accession>
<dbReference type="RefSeq" id="WP_074822009.1">
    <property type="nucleotide sequence ID" value="NZ_FNTI01000001.1"/>
</dbReference>
<dbReference type="OrthoDB" id="1826980at2"/>
<feature type="region of interest" description="Disordered" evidence="1">
    <location>
        <begin position="142"/>
        <end position="173"/>
    </location>
</feature>
<organism evidence="2 3">
    <name type="scientific">Bradyrhizobium lablabi</name>
    <dbReference type="NCBI Taxonomy" id="722472"/>
    <lineage>
        <taxon>Bacteria</taxon>
        <taxon>Pseudomonadati</taxon>
        <taxon>Pseudomonadota</taxon>
        <taxon>Alphaproteobacteria</taxon>
        <taxon>Hyphomicrobiales</taxon>
        <taxon>Nitrobacteraceae</taxon>
        <taxon>Bradyrhizobium</taxon>
    </lineage>
</organism>
<name>A0A1H4ZVU4_9BRAD</name>